<evidence type="ECO:0000313" key="2">
    <source>
        <dbReference type="Proteomes" id="UP001237448"/>
    </source>
</evidence>
<dbReference type="PANTHER" id="PTHR31757:SF0">
    <property type="entry name" value="SLL0781 PROTEIN"/>
    <property type="match status" value="1"/>
</dbReference>
<protein>
    <submittedName>
        <fullName evidence="1">Nuclear transport factor 2 (NTF2) superfamily protein</fullName>
    </submittedName>
</protein>
<dbReference type="Proteomes" id="UP001237448">
    <property type="component" value="Unassembled WGS sequence"/>
</dbReference>
<organism evidence="1 2">
    <name type="scientific">Labrys monachus</name>
    <dbReference type="NCBI Taxonomy" id="217067"/>
    <lineage>
        <taxon>Bacteria</taxon>
        <taxon>Pseudomonadati</taxon>
        <taxon>Pseudomonadota</taxon>
        <taxon>Alphaproteobacteria</taxon>
        <taxon>Hyphomicrobiales</taxon>
        <taxon>Xanthobacteraceae</taxon>
        <taxon>Labrys</taxon>
    </lineage>
</organism>
<sequence>MSEPRPPFPPFTRETAIPKVRAAEDGWNSCDPQRVSLAYTADSRWRNRAEFPQGRAQIVEFLTRKWQREHDYRLIKELWAFDGDRIAVRFAYEWHDDEGRWYRSYGNENWQFDADGLMALRHASINDLAIGADERKFHWDRSGPRPADHPGLSDLGL</sequence>
<dbReference type="Gene3D" id="3.10.450.50">
    <property type="match status" value="1"/>
</dbReference>
<name>A0ABU0FE74_9HYPH</name>
<dbReference type="PANTHER" id="PTHR31757">
    <property type="entry name" value="SLL0781 PROTEIN"/>
    <property type="match status" value="1"/>
</dbReference>
<dbReference type="InterPro" id="IPR032710">
    <property type="entry name" value="NTF2-like_dom_sf"/>
</dbReference>
<keyword evidence="2" id="KW-1185">Reference proteome</keyword>
<reference evidence="1 2" key="1">
    <citation type="submission" date="2023-07" db="EMBL/GenBank/DDBJ databases">
        <title>Genomic Encyclopedia of Type Strains, Phase IV (KMG-IV): sequencing the most valuable type-strain genomes for metagenomic binning, comparative biology and taxonomic classification.</title>
        <authorList>
            <person name="Goeker M."/>
        </authorList>
    </citation>
    <scope>NUCLEOTIDE SEQUENCE [LARGE SCALE GENOMIC DNA]</scope>
    <source>
        <strain evidence="1 2">DSM 5896</strain>
    </source>
</reference>
<accession>A0ABU0FE74</accession>
<dbReference type="SUPFAM" id="SSF54427">
    <property type="entry name" value="NTF2-like"/>
    <property type="match status" value="1"/>
</dbReference>
<dbReference type="Pfam" id="PF07080">
    <property type="entry name" value="DUF1348"/>
    <property type="match status" value="1"/>
</dbReference>
<proteinExistence type="predicted"/>
<evidence type="ECO:0000313" key="1">
    <source>
        <dbReference type="EMBL" id="MDQ0392731.1"/>
    </source>
</evidence>
<dbReference type="EMBL" id="JAUSVK010000001">
    <property type="protein sequence ID" value="MDQ0392731.1"/>
    <property type="molecule type" value="Genomic_DNA"/>
</dbReference>
<dbReference type="RefSeq" id="WP_307427052.1">
    <property type="nucleotide sequence ID" value="NZ_JAUSVK010000001.1"/>
</dbReference>
<dbReference type="InterPro" id="IPR009783">
    <property type="entry name" value="DUF1348"/>
</dbReference>
<gene>
    <name evidence="1" type="ORF">J3R73_002523</name>
</gene>
<comment type="caution">
    <text evidence="1">The sequence shown here is derived from an EMBL/GenBank/DDBJ whole genome shotgun (WGS) entry which is preliminary data.</text>
</comment>